<organism evidence="1 2">
    <name type="scientific">Clostridium collagenovorans DSM 3089</name>
    <dbReference type="NCBI Taxonomy" id="1121306"/>
    <lineage>
        <taxon>Bacteria</taxon>
        <taxon>Bacillati</taxon>
        <taxon>Bacillota</taxon>
        <taxon>Clostridia</taxon>
        <taxon>Eubacteriales</taxon>
        <taxon>Clostridiaceae</taxon>
        <taxon>Clostridium</taxon>
    </lineage>
</organism>
<dbReference type="EMBL" id="FQXP01000003">
    <property type="protein sequence ID" value="SHH32453.1"/>
    <property type="molecule type" value="Genomic_DNA"/>
</dbReference>
<gene>
    <name evidence="1" type="ORF">SAMN02745196_00010</name>
</gene>
<evidence type="ECO:0000313" key="2">
    <source>
        <dbReference type="Proteomes" id="UP000184526"/>
    </source>
</evidence>
<sequence length="51" mass="6049">MFKNKSNRYITRGVNGVINNLDSFVRWCRAGGKDYLVRKKSYLRVIRRIVS</sequence>
<accession>A0A1M5S3B3</accession>
<dbReference type="Proteomes" id="UP000184526">
    <property type="component" value="Unassembled WGS sequence"/>
</dbReference>
<protein>
    <submittedName>
        <fullName evidence="1">Uncharacterized protein</fullName>
    </submittedName>
</protein>
<dbReference type="AlphaFoldDB" id="A0A1M5S3B3"/>
<name>A0A1M5S3B3_9CLOT</name>
<dbReference type="STRING" id="1121306.SAMN02745196_00010"/>
<keyword evidence="2" id="KW-1185">Reference proteome</keyword>
<reference evidence="1 2" key="1">
    <citation type="submission" date="2016-11" db="EMBL/GenBank/DDBJ databases">
        <authorList>
            <person name="Jaros S."/>
            <person name="Januszkiewicz K."/>
            <person name="Wedrychowicz H."/>
        </authorList>
    </citation>
    <scope>NUCLEOTIDE SEQUENCE [LARGE SCALE GENOMIC DNA]</scope>
    <source>
        <strain evidence="1 2">DSM 3089</strain>
    </source>
</reference>
<evidence type="ECO:0000313" key="1">
    <source>
        <dbReference type="EMBL" id="SHH32453.1"/>
    </source>
</evidence>
<proteinExistence type="predicted"/>